<organism evidence="6 7">
    <name type="scientific">Spongiibacter thalassae</name>
    <dbReference type="NCBI Taxonomy" id="2721624"/>
    <lineage>
        <taxon>Bacteria</taxon>
        <taxon>Pseudomonadati</taxon>
        <taxon>Pseudomonadota</taxon>
        <taxon>Gammaproteobacteria</taxon>
        <taxon>Cellvibrionales</taxon>
        <taxon>Spongiibacteraceae</taxon>
        <taxon>Spongiibacter</taxon>
    </lineage>
</organism>
<dbReference type="EMBL" id="JAAWWK010000001">
    <property type="protein sequence ID" value="NKI16178.1"/>
    <property type="molecule type" value="Genomic_DNA"/>
</dbReference>
<proteinExistence type="inferred from homology"/>
<keyword evidence="1 5" id="KW-0846">Cobalamin</keyword>
<dbReference type="InterPro" id="IPR042251">
    <property type="entry name" value="EutC_C"/>
</dbReference>
<protein>
    <recommendedName>
        <fullName evidence="5">Ethanolamine ammonia-lyase small subunit</fullName>
        <shortName evidence="5">EAL small subunit</shortName>
        <ecNumber evidence="5">4.3.1.7</ecNumber>
    </recommendedName>
</protein>
<sequence length="266" mass="29419">MTDPDYWQTLGRYTNARIALGRSGSSLPTAAQLQFQLDHARAKDAVHTTLAISELRAALAEQGGEAKQEMIEVHSRAADRRAYLHNPQLGRELSEPQWQRLRETATHDGWAQCDVVFILGDGLSALASQRHGPPLFQALHTRCGERGLRCSPLIVAHQARVALADDIGEAVNARLSIMMIGERPGLSAADSLGLYLCYQPQRGRSDAERNCISNIHGAGLDYEQAVATCCYLVDHALKRQLSGVQLKDDTDTLCADDHRRIPFWRD</sequence>
<evidence type="ECO:0000256" key="3">
    <source>
        <dbReference type="ARBA" id="ARBA00023285"/>
    </source>
</evidence>
<dbReference type="Pfam" id="PF05985">
    <property type="entry name" value="EutC"/>
    <property type="match status" value="1"/>
</dbReference>
<feature type="binding site" evidence="5">
    <location>
        <position position="211"/>
    </location>
    <ligand>
        <name>adenosylcob(III)alamin</name>
        <dbReference type="ChEBI" id="CHEBI:18408"/>
    </ligand>
</feature>
<reference evidence="6 7" key="1">
    <citation type="submission" date="2020-04" db="EMBL/GenBank/DDBJ databases">
        <authorList>
            <person name="Yoon J."/>
        </authorList>
    </citation>
    <scope>NUCLEOTIDE SEQUENCE [LARGE SCALE GENOMIC DNA]</scope>
    <source>
        <strain evidence="6 7">KMU-166</strain>
    </source>
</reference>
<dbReference type="Proteomes" id="UP000765845">
    <property type="component" value="Unassembled WGS sequence"/>
</dbReference>
<comment type="catalytic activity">
    <reaction evidence="5">
        <text>ethanolamine = acetaldehyde + NH4(+)</text>
        <dbReference type="Rhea" id="RHEA:15313"/>
        <dbReference type="ChEBI" id="CHEBI:15343"/>
        <dbReference type="ChEBI" id="CHEBI:28938"/>
        <dbReference type="ChEBI" id="CHEBI:57603"/>
        <dbReference type="EC" id="4.3.1.7"/>
    </reaction>
</comment>
<dbReference type="GO" id="GO:0008851">
    <property type="term" value="F:ethanolamine ammonia-lyase activity"/>
    <property type="evidence" value="ECO:0007669"/>
    <property type="project" value="UniProtKB-EC"/>
</dbReference>
<dbReference type="PANTHER" id="PTHR39330">
    <property type="entry name" value="ETHANOLAMINE AMMONIA-LYASE LIGHT CHAIN"/>
    <property type="match status" value="1"/>
</dbReference>
<keyword evidence="2 5" id="KW-0456">Lyase</keyword>
<evidence type="ECO:0000256" key="5">
    <source>
        <dbReference type="HAMAP-Rule" id="MF_00601"/>
    </source>
</evidence>
<gene>
    <name evidence="5 6" type="primary">eutC</name>
    <name evidence="6" type="ORF">HCU74_01975</name>
</gene>
<dbReference type="NCBIfam" id="NF003971">
    <property type="entry name" value="PRK05465.1"/>
    <property type="match status" value="1"/>
</dbReference>
<feature type="binding site" evidence="5">
    <location>
        <position position="182"/>
    </location>
    <ligand>
        <name>adenosylcob(III)alamin</name>
        <dbReference type="ChEBI" id="CHEBI:18408"/>
    </ligand>
</feature>
<comment type="function">
    <text evidence="5">Catalyzes the deamination of various vicinal amino-alcohols to oxo compounds. Allows this organism to utilize ethanolamine as the sole source of nitrogen and carbon in the presence of external vitamin B12.</text>
</comment>
<dbReference type="InterPro" id="IPR009246">
    <property type="entry name" value="EutC"/>
</dbReference>
<dbReference type="PANTHER" id="PTHR39330:SF1">
    <property type="entry name" value="ETHANOLAMINE AMMONIA-LYASE SMALL SUBUNIT"/>
    <property type="match status" value="1"/>
</dbReference>
<evidence type="ECO:0000256" key="1">
    <source>
        <dbReference type="ARBA" id="ARBA00022628"/>
    </source>
</evidence>
<keyword evidence="3 5" id="KW-0170">Cobalt</keyword>
<accession>A0ABX1GC53</accession>
<comment type="cofactor">
    <cofactor evidence="5">
        <name>adenosylcob(III)alamin</name>
        <dbReference type="ChEBI" id="CHEBI:18408"/>
    </cofactor>
    <text evidence="5">Binds between the large and small subunits.</text>
</comment>
<evidence type="ECO:0000313" key="7">
    <source>
        <dbReference type="Proteomes" id="UP000765845"/>
    </source>
</evidence>
<feature type="binding site" evidence="5">
    <location>
        <position position="161"/>
    </location>
    <ligand>
        <name>adenosylcob(III)alamin</name>
        <dbReference type="ChEBI" id="CHEBI:18408"/>
    </ligand>
</feature>
<comment type="caution">
    <text evidence="6">The sequence shown here is derived from an EMBL/GenBank/DDBJ whole genome shotgun (WGS) entry which is preliminary data.</text>
</comment>
<evidence type="ECO:0000256" key="2">
    <source>
        <dbReference type="ARBA" id="ARBA00023239"/>
    </source>
</evidence>
<dbReference type="Gene3D" id="3.40.50.11240">
    <property type="entry name" value="Ethanolamine ammonia-lyase light chain (EutC)"/>
    <property type="match status" value="1"/>
</dbReference>
<evidence type="ECO:0000313" key="6">
    <source>
        <dbReference type="EMBL" id="NKI16178.1"/>
    </source>
</evidence>
<dbReference type="RefSeq" id="WP_168448711.1">
    <property type="nucleotide sequence ID" value="NZ_JAAWWK010000001.1"/>
</dbReference>
<keyword evidence="7" id="KW-1185">Reference proteome</keyword>
<dbReference type="EC" id="4.3.1.7" evidence="5"/>
<dbReference type="HAMAP" id="MF_00601">
    <property type="entry name" value="EutC"/>
    <property type="match status" value="1"/>
</dbReference>
<comment type="similarity">
    <text evidence="5">Belongs to the EutC family.</text>
</comment>
<comment type="subcellular location">
    <subcellularLocation>
        <location evidence="5">Bacterial microcompartment</location>
    </subcellularLocation>
</comment>
<dbReference type="PIRSF" id="PIRSF018982">
    <property type="entry name" value="EutC"/>
    <property type="match status" value="1"/>
</dbReference>
<name>A0ABX1GC53_9GAMM</name>
<comment type="subunit">
    <text evidence="5">The basic unit is a heterodimer which dimerizes to form tetramers. The heterotetramers trimerize; 6 large subunits form a core ring with 6 small subunits projecting outwards.</text>
</comment>
<comment type="pathway">
    <text evidence="5">Amine and polyamine degradation; ethanolamine degradation.</text>
</comment>
<keyword evidence="4 5" id="KW-1283">Bacterial microcompartment</keyword>
<evidence type="ECO:0000256" key="4">
    <source>
        <dbReference type="ARBA" id="ARBA00024446"/>
    </source>
</evidence>